<evidence type="ECO:0000313" key="1">
    <source>
        <dbReference type="EMBL" id="KAI0056810.1"/>
    </source>
</evidence>
<dbReference type="Proteomes" id="UP000814140">
    <property type="component" value="Unassembled WGS sequence"/>
</dbReference>
<comment type="caution">
    <text evidence="1">The sequence shown here is derived from an EMBL/GenBank/DDBJ whole genome shotgun (WGS) entry which is preliminary data.</text>
</comment>
<name>A0ACB8SK49_9AGAM</name>
<sequence length="643" mass="71305">MTSISTGAVSAGMYWNAAARPRMSPLDHILSLHDGPTLERARERVDDELAALHLVTCSMRRRRNALASISVLPPEIIAHIFEFHSLNYPPAPEHPAYDFDGPDPPTLTQIQLGWITITHVCHHWRQVALEHPSLWNNISFSLGDNWAKEMLARSKSVPILYTREFRSTLWDGLERGRQASALNAAIASDTAVLTSHISHVRTLKLWGPSGFLSPVVKSLTSPAPLLESLDLKGSRFHEFLISLPSHLFAGQAPRLRHISLDGCRVSWTSPVLRDLESLSVVVPYERRVEFPEHNLLESVTMGHELSGASAQDDASWAPTYDQLFRTLGRMPALQTLKLDGCLPPLTEFTSGPVELPVLKQLNLSGAVLQCVQLLGQLQVPASAALFIDCWSYDHTGNEFTALLPLLSPHLASSNGNGTAIRTLKLNSMSYPVALAVTAWNHVLHDTSEYHTTAKLHVSFISRASPRLPHLFLVQKICKAFPLQALRSLIVTLGSQGSDWLPEHWTSMFWRCTNVEYAQASDVGAISLSRALVNPVNDPEHARTLLFPKLATLGLHHASFMSGGPFVANGVFHEQLPLWLRTRKLAKVPIRRVEIVGCSVKPEWVDALTDVVPDVYWDSDKGDFEPIPDLESISSGMQLWDNID</sequence>
<organism evidence="1 2">
    <name type="scientific">Artomyces pyxidatus</name>
    <dbReference type="NCBI Taxonomy" id="48021"/>
    <lineage>
        <taxon>Eukaryota</taxon>
        <taxon>Fungi</taxon>
        <taxon>Dikarya</taxon>
        <taxon>Basidiomycota</taxon>
        <taxon>Agaricomycotina</taxon>
        <taxon>Agaricomycetes</taxon>
        <taxon>Russulales</taxon>
        <taxon>Auriscalpiaceae</taxon>
        <taxon>Artomyces</taxon>
    </lineage>
</organism>
<dbReference type="EMBL" id="MU277257">
    <property type="protein sequence ID" value="KAI0056810.1"/>
    <property type="molecule type" value="Genomic_DNA"/>
</dbReference>
<reference evidence="1" key="2">
    <citation type="journal article" date="2022" name="New Phytol.">
        <title>Evolutionary transition to the ectomycorrhizal habit in the genomes of a hyperdiverse lineage of mushroom-forming fungi.</title>
        <authorList>
            <person name="Looney B."/>
            <person name="Miyauchi S."/>
            <person name="Morin E."/>
            <person name="Drula E."/>
            <person name="Courty P.E."/>
            <person name="Kohler A."/>
            <person name="Kuo A."/>
            <person name="LaButti K."/>
            <person name="Pangilinan J."/>
            <person name="Lipzen A."/>
            <person name="Riley R."/>
            <person name="Andreopoulos W."/>
            <person name="He G."/>
            <person name="Johnson J."/>
            <person name="Nolan M."/>
            <person name="Tritt A."/>
            <person name="Barry K.W."/>
            <person name="Grigoriev I.V."/>
            <person name="Nagy L.G."/>
            <person name="Hibbett D."/>
            <person name="Henrissat B."/>
            <person name="Matheny P.B."/>
            <person name="Labbe J."/>
            <person name="Martin F.M."/>
        </authorList>
    </citation>
    <scope>NUCLEOTIDE SEQUENCE</scope>
    <source>
        <strain evidence="1">HHB10654</strain>
    </source>
</reference>
<accession>A0ACB8SK49</accession>
<keyword evidence="2" id="KW-1185">Reference proteome</keyword>
<reference evidence="1" key="1">
    <citation type="submission" date="2021-03" db="EMBL/GenBank/DDBJ databases">
        <authorList>
            <consortium name="DOE Joint Genome Institute"/>
            <person name="Ahrendt S."/>
            <person name="Looney B.P."/>
            <person name="Miyauchi S."/>
            <person name="Morin E."/>
            <person name="Drula E."/>
            <person name="Courty P.E."/>
            <person name="Chicoki N."/>
            <person name="Fauchery L."/>
            <person name="Kohler A."/>
            <person name="Kuo A."/>
            <person name="Labutti K."/>
            <person name="Pangilinan J."/>
            <person name="Lipzen A."/>
            <person name="Riley R."/>
            <person name="Andreopoulos W."/>
            <person name="He G."/>
            <person name="Johnson J."/>
            <person name="Barry K.W."/>
            <person name="Grigoriev I.V."/>
            <person name="Nagy L."/>
            <person name="Hibbett D."/>
            <person name="Henrissat B."/>
            <person name="Matheny P.B."/>
            <person name="Labbe J."/>
            <person name="Martin F."/>
        </authorList>
    </citation>
    <scope>NUCLEOTIDE SEQUENCE</scope>
    <source>
        <strain evidence="1">HHB10654</strain>
    </source>
</reference>
<gene>
    <name evidence="1" type="ORF">BV25DRAFT_1864177</name>
</gene>
<evidence type="ECO:0000313" key="2">
    <source>
        <dbReference type="Proteomes" id="UP000814140"/>
    </source>
</evidence>
<protein>
    <submittedName>
        <fullName evidence="1">Uncharacterized protein</fullName>
    </submittedName>
</protein>
<proteinExistence type="predicted"/>